<comment type="caution">
    <text evidence="1">The sequence shown here is derived from an EMBL/GenBank/DDBJ whole genome shotgun (WGS) entry which is preliminary data.</text>
</comment>
<keyword evidence="2" id="KW-1185">Reference proteome</keyword>
<evidence type="ECO:0000313" key="2">
    <source>
        <dbReference type="Proteomes" id="UP001143856"/>
    </source>
</evidence>
<proteinExistence type="predicted"/>
<dbReference type="EMBL" id="JAPDGR010000031">
    <property type="protein sequence ID" value="KAJ2998276.1"/>
    <property type="molecule type" value="Genomic_DNA"/>
</dbReference>
<reference evidence="1" key="1">
    <citation type="submission" date="2022-10" db="EMBL/GenBank/DDBJ databases">
        <title>Genome Sequence of Xylaria curta.</title>
        <authorList>
            <person name="Buettner E."/>
        </authorList>
    </citation>
    <scope>NUCLEOTIDE SEQUENCE</scope>
    <source>
        <strain evidence="1">Babe10</strain>
    </source>
</reference>
<organism evidence="1 2">
    <name type="scientific">Xylaria curta</name>
    <dbReference type="NCBI Taxonomy" id="42375"/>
    <lineage>
        <taxon>Eukaryota</taxon>
        <taxon>Fungi</taxon>
        <taxon>Dikarya</taxon>
        <taxon>Ascomycota</taxon>
        <taxon>Pezizomycotina</taxon>
        <taxon>Sordariomycetes</taxon>
        <taxon>Xylariomycetidae</taxon>
        <taxon>Xylariales</taxon>
        <taxon>Xylariaceae</taxon>
        <taxon>Xylaria</taxon>
    </lineage>
</organism>
<accession>A0ACC1PS14</accession>
<dbReference type="Proteomes" id="UP001143856">
    <property type="component" value="Unassembled WGS sequence"/>
</dbReference>
<gene>
    <name evidence="1" type="ORF">NUW58_g368</name>
</gene>
<sequence length="157" mass="16973">MRGYKLEARIEAQQWCDNGAFATISIDSAIQFLGDGNDKFISDAIYASAHLVAPGDDHVALRDHFEVIARRQLCIFCDLPLIPHGNSSWCDKGHVFENCANTGVPVVAPNVSRTCGVCGLKCLKSEELLSMAPQLKDIVEQDISSELCGGCGGKFTV</sequence>
<protein>
    <submittedName>
        <fullName evidence="1">Uncharacterized protein</fullName>
    </submittedName>
</protein>
<name>A0ACC1PS14_9PEZI</name>
<evidence type="ECO:0000313" key="1">
    <source>
        <dbReference type="EMBL" id="KAJ2998276.1"/>
    </source>
</evidence>